<dbReference type="PRINTS" id="PR00039">
    <property type="entry name" value="HTHLYSR"/>
</dbReference>
<protein>
    <submittedName>
        <fullName evidence="6">LysR family transcriptional regulator</fullName>
    </submittedName>
</protein>
<feature type="domain" description="HTH lysR-type" evidence="5">
    <location>
        <begin position="1"/>
        <end position="61"/>
    </location>
</feature>
<accession>A0AAX4HTT6</accession>
<dbReference type="Proteomes" id="UP001324634">
    <property type="component" value="Chromosome"/>
</dbReference>
<dbReference type="Gene3D" id="1.10.10.10">
    <property type="entry name" value="Winged helix-like DNA-binding domain superfamily/Winged helix DNA-binding domain"/>
    <property type="match status" value="1"/>
</dbReference>
<evidence type="ECO:0000256" key="4">
    <source>
        <dbReference type="ARBA" id="ARBA00023163"/>
    </source>
</evidence>
<dbReference type="Pfam" id="PF03466">
    <property type="entry name" value="LysR_substrate"/>
    <property type="match status" value="1"/>
</dbReference>
<evidence type="ECO:0000259" key="5">
    <source>
        <dbReference type="PROSITE" id="PS50931"/>
    </source>
</evidence>
<dbReference type="EMBL" id="CP139487">
    <property type="protein sequence ID" value="WPU66612.1"/>
    <property type="molecule type" value="Genomic_DNA"/>
</dbReference>
<comment type="similarity">
    <text evidence="1">Belongs to the LysR transcriptional regulatory family.</text>
</comment>
<dbReference type="KEGG" id="psti:SOO65_07625"/>
<keyword evidence="3" id="KW-0238">DNA-binding</keyword>
<gene>
    <name evidence="6" type="ORF">SOO65_07625</name>
</gene>
<dbReference type="PANTHER" id="PTHR30537">
    <property type="entry name" value="HTH-TYPE TRANSCRIPTIONAL REGULATOR"/>
    <property type="match status" value="1"/>
</dbReference>
<sequence length="297" mass="32908">MQNDQLSGIIALKTVAEKQSFTAAAKTLGVTPSAISQIIKQLEQRAGVALLSRTTRSISLTEAGSQFLTQTGPAIDQILHAFEHVGDYSKKPTGLLRINLPRVVYQSYLAPIVYSFIEKYPEVTVELCLEDGKSDVVGNGFDAGIRLSDILAKDMVAVKLFGPVHFVTAGSPAYFDKMGRPKHPKDLLSHKCFPIRLGDRLYDRWEFEHKGEEFQVQVKGALIMNDSSQIIDAAVSGHGILYSSEDSIRKKVESGELEIVLEKYKATSTGYYLYYPKQAQVLPKLRAFIDHIKKGQA</sequence>
<dbReference type="Pfam" id="PF00126">
    <property type="entry name" value="HTH_1"/>
    <property type="match status" value="1"/>
</dbReference>
<evidence type="ECO:0000256" key="1">
    <source>
        <dbReference type="ARBA" id="ARBA00009437"/>
    </source>
</evidence>
<dbReference type="PANTHER" id="PTHR30537:SF5">
    <property type="entry name" value="HTH-TYPE TRANSCRIPTIONAL ACTIVATOR TTDR-RELATED"/>
    <property type="match status" value="1"/>
</dbReference>
<dbReference type="InterPro" id="IPR005119">
    <property type="entry name" value="LysR_subst-bd"/>
</dbReference>
<organism evidence="6 7">
    <name type="scientific">Peredibacter starrii</name>
    <dbReference type="NCBI Taxonomy" id="28202"/>
    <lineage>
        <taxon>Bacteria</taxon>
        <taxon>Pseudomonadati</taxon>
        <taxon>Bdellovibrionota</taxon>
        <taxon>Bacteriovoracia</taxon>
        <taxon>Bacteriovoracales</taxon>
        <taxon>Bacteriovoracaceae</taxon>
        <taxon>Peredibacter</taxon>
    </lineage>
</organism>
<evidence type="ECO:0000256" key="2">
    <source>
        <dbReference type="ARBA" id="ARBA00023015"/>
    </source>
</evidence>
<dbReference type="InterPro" id="IPR058163">
    <property type="entry name" value="LysR-type_TF_proteobact-type"/>
</dbReference>
<dbReference type="InterPro" id="IPR000847">
    <property type="entry name" value="LysR_HTH_N"/>
</dbReference>
<dbReference type="SUPFAM" id="SSF53850">
    <property type="entry name" value="Periplasmic binding protein-like II"/>
    <property type="match status" value="1"/>
</dbReference>
<evidence type="ECO:0000313" key="7">
    <source>
        <dbReference type="Proteomes" id="UP001324634"/>
    </source>
</evidence>
<keyword evidence="4" id="KW-0804">Transcription</keyword>
<reference evidence="6 7" key="1">
    <citation type="submission" date="2023-11" db="EMBL/GenBank/DDBJ databases">
        <title>Peredibacter starrii A3.12.</title>
        <authorList>
            <person name="Mitchell R.J."/>
        </authorList>
    </citation>
    <scope>NUCLEOTIDE SEQUENCE [LARGE SCALE GENOMIC DNA]</scope>
    <source>
        <strain evidence="6 7">A3.12</strain>
    </source>
</reference>
<dbReference type="AlphaFoldDB" id="A0AAX4HTT6"/>
<dbReference type="FunFam" id="1.10.10.10:FF:000001">
    <property type="entry name" value="LysR family transcriptional regulator"/>
    <property type="match status" value="1"/>
</dbReference>
<dbReference type="InterPro" id="IPR036390">
    <property type="entry name" value="WH_DNA-bd_sf"/>
</dbReference>
<dbReference type="Gene3D" id="3.40.190.290">
    <property type="match status" value="1"/>
</dbReference>
<keyword evidence="2" id="KW-0805">Transcription regulation</keyword>
<dbReference type="RefSeq" id="WP_321399001.1">
    <property type="nucleotide sequence ID" value="NZ_CP139487.1"/>
</dbReference>
<dbReference type="InterPro" id="IPR036388">
    <property type="entry name" value="WH-like_DNA-bd_sf"/>
</dbReference>
<evidence type="ECO:0000313" key="6">
    <source>
        <dbReference type="EMBL" id="WPU66612.1"/>
    </source>
</evidence>
<evidence type="ECO:0000256" key="3">
    <source>
        <dbReference type="ARBA" id="ARBA00023125"/>
    </source>
</evidence>
<dbReference type="GO" id="GO:0003700">
    <property type="term" value="F:DNA-binding transcription factor activity"/>
    <property type="evidence" value="ECO:0007669"/>
    <property type="project" value="InterPro"/>
</dbReference>
<keyword evidence="7" id="KW-1185">Reference proteome</keyword>
<name>A0AAX4HTT6_9BACT</name>
<proteinExistence type="inferred from homology"/>
<dbReference type="CDD" id="cd08474">
    <property type="entry name" value="PBP2_CrgA_like_5"/>
    <property type="match status" value="1"/>
</dbReference>
<dbReference type="GO" id="GO:0003677">
    <property type="term" value="F:DNA binding"/>
    <property type="evidence" value="ECO:0007669"/>
    <property type="project" value="UniProtKB-KW"/>
</dbReference>
<dbReference type="SUPFAM" id="SSF46785">
    <property type="entry name" value="Winged helix' DNA-binding domain"/>
    <property type="match status" value="1"/>
</dbReference>
<dbReference type="PROSITE" id="PS50931">
    <property type="entry name" value="HTH_LYSR"/>
    <property type="match status" value="1"/>
</dbReference>